<dbReference type="AlphaFoldDB" id="A0A511YVU4"/>
<dbReference type="InterPro" id="IPR035986">
    <property type="entry name" value="PKD_dom_sf"/>
</dbReference>
<evidence type="ECO:0000313" key="2">
    <source>
        <dbReference type="EMBL" id="GEN79322.1"/>
    </source>
</evidence>
<keyword evidence="3" id="KW-1185">Reference proteome</keyword>
<dbReference type="Gene3D" id="2.60.40.10">
    <property type="entry name" value="Immunoglobulins"/>
    <property type="match status" value="1"/>
</dbReference>
<dbReference type="Pfam" id="PF00801">
    <property type="entry name" value="PKD"/>
    <property type="match status" value="1"/>
</dbReference>
<comment type="caution">
    <text evidence="2">The sequence shown here is derived from an EMBL/GenBank/DDBJ whole genome shotgun (WGS) entry which is preliminary data.</text>
</comment>
<dbReference type="InterPro" id="IPR013783">
    <property type="entry name" value="Ig-like_fold"/>
</dbReference>
<gene>
    <name evidence="2" type="ORF">AFE02nite_10560</name>
</gene>
<dbReference type="EMBL" id="BJYK01000001">
    <property type="protein sequence ID" value="GEN79322.1"/>
    <property type="molecule type" value="Genomic_DNA"/>
</dbReference>
<dbReference type="Proteomes" id="UP000321484">
    <property type="component" value="Unassembled WGS sequence"/>
</dbReference>
<dbReference type="SUPFAM" id="SSF49299">
    <property type="entry name" value="PKD domain"/>
    <property type="match status" value="1"/>
</dbReference>
<sequence>MRRLPAACLAASMAFPIGGPTPMDTRHSAESEGDTVTVTAIEGRDAEQAAAGVAPAERLEEYKRRPECDPAIAHPEDSGVCFPGTPEEIGIRICGGETAVLPLWRRTRATTTSPWSDWVNVVAWTCPTDYLPALTAEDFRRLPLAPAPLTIQPNRTQHLVNLPTIVYTTSATQLLTTTLLGYPLEVEATPTTYTWDFGDGTTLTTTSPGHPYPHHDIAHPYPQPGTYTITLTTTLTGRYRLTGTTTWTPITGTATTTTTAPPITTTEAPTHLVTTDCHHTTTC</sequence>
<name>A0A511YVU4_9CELL</name>
<dbReference type="GO" id="GO:0005975">
    <property type="term" value="P:carbohydrate metabolic process"/>
    <property type="evidence" value="ECO:0007669"/>
    <property type="project" value="UniProtKB-ARBA"/>
</dbReference>
<dbReference type="CDD" id="cd00146">
    <property type="entry name" value="PKD"/>
    <property type="match status" value="1"/>
</dbReference>
<evidence type="ECO:0000259" key="1">
    <source>
        <dbReference type="PROSITE" id="PS50093"/>
    </source>
</evidence>
<dbReference type="PROSITE" id="PS50093">
    <property type="entry name" value="PKD"/>
    <property type="match status" value="1"/>
</dbReference>
<organism evidence="2 3">
    <name type="scientific">Actinotalea fermentans</name>
    <dbReference type="NCBI Taxonomy" id="43671"/>
    <lineage>
        <taxon>Bacteria</taxon>
        <taxon>Bacillati</taxon>
        <taxon>Actinomycetota</taxon>
        <taxon>Actinomycetes</taxon>
        <taxon>Micrococcales</taxon>
        <taxon>Cellulomonadaceae</taxon>
        <taxon>Actinotalea</taxon>
    </lineage>
</organism>
<proteinExistence type="predicted"/>
<accession>A0A511YVU4</accession>
<reference evidence="2 3" key="1">
    <citation type="submission" date="2019-07" db="EMBL/GenBank/DDBJ databases">
        <title>Whole genome shotgun sequence of Actinotalea fermentans NBRC 105374.</title>
        <authorList>
            <person name="Hosoyama A."/>
            <person name="Uohara A."/>
            <person name="Ohji S."/>
            <person name="Ichikawa N."/>
        </authorList>
    </citation>
    <scope>NUCLEOTIDE SEQUENCE [LARGE SCALE GENOMIC DNA]</scope>
    <source>
        <strain evidence="2 3">NBRC 105374</strain>
    </source>
</reference>
<feature type="domain" description="PKD" evidence="1">
    <location>
        <begin position="163"/>
        <end position="234"/>
    </location>
</feature>
<protein>
    <recommendedName>
        <fullName evidence="1">PKD domain-containing protein</fullName>
    </recommendedName>
</protein>
<dbReference type="InterPro" id="IPR000601">
    <property type="entry name" value="PKD_dom"/>
</dbReference>
<evidence type="ECO:0000313" key="3">
    <source>
        <dbReference type="Proteomes" id="UP000321484"/>
    </source>
</evidence>